<dbReference type="OrthoDB" id="3722973at2"/>
<dbReference type="InterPro" id="IPR011330">
    <property type="entry name" value="Glyco_hydro/deAcase_b/a-brl"/>
</dbReference>
<feature type="compositionally biased region" description="Basic and acidic residues" evidence="3">
    <location>
        <begin position="38"/>
        <end position="64"/>
    </location>
</feature>
<dbReference type="KEGG" id="ocn:CUC15_04485"/>
<evidence type="ECO:0000256" key="3">
    <source>
        <dbReference type="SAM" id="MobiDB-lite"/>
    </source>
</evidence>
<dbReference type="EMBL" id="CP024848">
    <property type="protein sequence ID" value="AXI08262.1"/>
    <property type="molecule type" value="Genomic_DNA"/>
</dbReference>
<dbReference type="Proteomes" id="UP000253908">
    <property type="component" value="Chromosome"/>
</dbReference>
<feature type="signal peptide" evidence="4">
    <location>
        <begin position="1"/>
        <end position="22"/>
    </location>
</feature>
<dbReference type="Pfam" id="PF01522">
    <property type="entry name" value="Polysacc_deac_1"/>
    <property type="match status" value="1"/>
</dbReference>
<gene>
    <name evidence="6" type="ORF">CUC15_04485</name>
</gene>
<dbReference type="Gene3D" id="3.20.20.370">
    <property type="entry name" value="Glycoside hydrolase/deacetylase"/>
    <property type="match status" value="1"/>
</dbReference>
<dbReference type="InterPro" id="IPR002509">
    <property type="entry name" value="NODB_dom"/>
</dbReference>
<dbReference type="SUPFAM" id="SSF88713">
    <property type="entry name" value="Glycoside hydrolase/deacetylase"/>
    <property type="match status" value="1"/>
</dbReference>
<dbReference type="InterPro" id="IPR051398">
    <property type="entry name" value="Polysacch_Deacetylase"/>
</dbReference>
<dbReference type="GO" id="GO:0016810">
    <property type="term" value="F:hydrolase activity, acting on carbon-nitrogen (but not peptide) bonds"/>
    <property type="evidence" value="ECO:0007669"/>
    <property type="project" value="InterPro"/>
</dbReference>
<reference evidence="7" key="1">
    <citation type="submission" date="2017-11" db="EMBL/GenBank/DDBJ databases">
        <authorList>
            <person name="Zhu W."/>
        </authorList>
    </citation>
    <scope>NUCLEOTIDE SEQUENCE [LARGE SCALE GENOMIC DNA]</scope>
    <source>
        <strain evidence="7">160</strain>
    </source>
</reference>
<dbReference type="GO" id="GO:0005975">
    <property type="term" value="P:carbohydrate metabolic process"/>
    <property type="evidence" value="ECO:0007669"/>
    <property type="project" value="InterPro"/>
</dbReference>
<feature type="chain" id="PRO_5039383841" description="NodB homology domain-containing protein" evidence="4">
    <location>
        <begin position="23"/>
        <end position="448"/>
    </location>
</feature>
<name>A0A345PE32_9BACI</name>
<evidence type="ECO:0000313" key="7">
    <source>
        <dbReference type="Proteomes" id="UP000253908"/>
    </source>
</evidence>
<dbReference type="PANTHER" id="PTHR34216">
    <property type="match status" value="1"/>
</dbReference>
<evidence type="ECO:0000256" key="2">
    <source>
        <dbReference type="ARBA" id="ARBA00022729"/>
    </source>
</evidence>
<evidence type="ECO:0000259" key="5">
    <source>
        <dbReference type="Pfam" id="PF01522"/>
    </source>
</evidence>
<evidence type="ECO:0000256" key="1">
    <source>
        <dbReference type="ARBA" id="ARBA00004613"/>
    </source>
</evidence>
<accession>A0A345PE32</accession>
<evidence type="ECO:0000313" key="6">
    <source>
        <dbReference type="EMBL" id="AXI08262.1"/>
    </source>
</evidence>
<protein>
    <recommendedName>
        <fullName evidence="5">NodB homology domain-containing protein</fullName>
    </recommendedName>
</protein>
<evidence type="ECO:0000256" key="4">
    <source>
        <dbReference type="SAM" id="SignalP"/>
    </source>
</evidence>
<comment type="subcellular location">
    <subcellularLocation>
        <location evidence="1">Secreted</location>
    </subcellularLocation>
</comment>
<feature type="domain" description="NodB homology" evidence="5">
    <location>
        <begin position="305"/>
        <end position="375"/>
    </location>
</feature>
<dbReference type="AlphaFoldDB" id="A0A345PE32"/>
<sequence length="448" mass="51149">MKRCFAIIPILLIIALMIGCQNQTSTTDTEETNSQSSQKKDDDKKTEPDKTQEEEKKQKEQKEQKEQLLAEAKVLAKHYDYEKAVTQLKESVVPEDEDIQAAINTYEKQIENLVTWEDNGKISHLFVHSLIVDTSKAFDGDYKAQGYHDYFVTIDEFKKVLEQLYEEGYVLVLPDDIAKLNKDGEMVYQDIRLPLDKKPLVFSQDDTNYYEYMEGDGFAKNLTVDDSGNVTNTYVNQKGEEVQGAYDMVPIVDDFVDKHPDFSYQGAKGIIAITGYNGVLGYRTSEDSYGPDSDEPNSNIKEDQEKAKKVAYAMKEDGWAFATHTWGHLDAKEVSLEKLKTDLAKWRKEVEPIVGSTDILIYPYGSDIGDWRGEYSDDKYDFLKSQGIAYYSNVDGSTPSWSQLGPDYFRQARMNVDGIRMDEALTGSNDVLEHFFDVEPVYDPERPE</sequence>
<organism evidence="6 7">
    <name type="scientific">Oceanobacillus zhaokaii</name>
    <dbReference type="NCBI Taxonomy" id="2052660"/>
    <lineage>
        <taxon>Bacteria</taxon>
        <taxon>Bacillati</taxon>
        <taxon>Bacillota</taxon>
        <taxon>Bacilli</taxon>
        <taxon>Bacillales</taxon>
        <taxon>Bacillaceae</taxon>
        <taxon>Oceanobacillus</taxon>
    </lineage>
</organism>
<feature type="region of interest" description="Disordered" evidence="3">
    <location>
        <begin position="25"/>
        <end position="64"/>
    </location>
</feature>
<keyword evidence="2 4" id="KW-0732">Signal</keyword>
<dbReference type="PROSITE" id="PS51257">
    <property type="entry name" value="PROKAR_LIPOPROTEIN"/>
    <property type="match status" value="1"/>
</dbReference>
<dbReference type="PANTHER" id="PTHR34216:SF3">
    <property type="entry name" value="POLY-BETA-1,6-N-ACETYL-D-GLUCOSAMINE N-DEACETYLASE"/>
    <property type="match status" value="1"/>
</dbReference>
<keyword evidence="7" id="KW-1185">Reference proteome</keyword>
<dbReference type="RefSeq" id="WP_114915555.1">
    <property type="nucleotide sequence ID" value="NZ_CP024848.1"/>
</dbReference>
<proteinExistence type="predicted"/>
<dbReference type="GO" id="GO:0005576">
    <property type="term" value="C:extracellular region"/>
    <property type="evidence" value="ECO:0007669"/>
    <property type="project" value="UniProtKB-SubCell"/>
</dbReference>